<evidence type="ECO:0000256" key="1">
    <source>
        <dbReference type="ARBA" id="ARBA00023186"/>
    </source>
</evidence>
<dbReference type="InterPro" id="IPR002939">
    <property type="entry name" value="DnaJ_C"/>
</dbReference>
<dbReference type="InterPro" id="IPR051339">
    <property type="entry name" value="DnaJ_subfamily_B"/>
</dbReference>
<dbReference type="FunFam" id="2.60.260.20:FF:000013">
    <property type="entry name" value="DnaJ subfamily B member 11"/>
    <property type="match status" value="1"/>
</dbReference>
<name>A0A0A9Z7D6_LYGHE</name>
<dbReference type="GO" id="GO:0006457">
    <property type="term" value="P:protein folding"/>
    <property type="evidence" value="ECO:0007669"/>
    <property type="project" value="InterPro"/>
</dbReference>
<dbReference type="SUPFAM" id="SSF49493">
    <property type="entry name" value="HSP40/DnaJ peptide-binding domain"/>
    <property type="match status" value="2"/>
</dbReference>
<gene>
    <name evidence="4" type="primary">Dnajb5</name>
    <name evidence="3" type="ORF">CM83_99081</name>
    <name evidence="4" type="ORF">g.99074</name>
</gene>
<dbReference type="InterPro" id="IPR008971">
    <property type="entry name" value="HSP40/DnaJ_pept-bd"/>
</dbReference>
<sequence>MSSGVEKKLFEVKILPGYKKGTKIRFEHEGGRVSGYPPNVMADLIFVLDEKPHPRFQRHSADLHTSVHVNLKTALLGGSVDVKGIDGQNITIPLNGISNNGRKLRVKGVGILDRKTNTRGDLYVTIQVQMPEKLNDETRMLVEKCHF</sequence>
<evidence type="ECO:0000313" key="3">
    <source>
        <dbReference type="EMBL" id="JAG41122.1"/>
    </source>
</evidence>
<feature type="domain" description="Chaperone DnaJ C-terminal" evidence="2">
    <location>
        <begin position="5"/>
        <end position="131"/>
    </location>
</feature>
<proteinExistence type="predicted"/>
<dbReference type="GO" id="GO:0005829">
    <property type="term" value="C:cytosol"/>
    <property type="evidence" value="ECO:0007669"/>
    <property type="project" value="TreeGrafter"/>
</dbReference>
<dbReference type="EMBL" id="GDHC01009592">
    <property type="protein sequence ID" value="JAQ09037.1"/>
    <property type="molecule type" value="Transcribed_RNA"/>
</dbReference>
<reference evidence="3" key="1">
    <citation type="journal article" date="2014" name="PLoS ONE">
        <title>Transcriptome-Based Identification of ABC Transporters in the Western Tarnished Plant Bug Lygus hesperus.</title>
        <authorList>
            <person name="Hull J.J."/>
            <person name="Chaney K."/>
            <person name="Geib S.M."/>
            <person name="Fabrick J.A."/>
            <person name="Brent C.S."/>
            <person name="Walsh D."/>
            <person name="Lavine L.C."/>
        </authorList>
    </citation>
    <scope>NUCLEOTIDE SEQUENCE</scope>
</reference>
<dbReference type="GO" id="GO:0051082">
    <property type="term" value="F:unfolded protein binding"/>
    <property type="evidence" value="ECO:0007669"/>
    <property type="project" value="InterPro"/>
</dbReference>
<dbReference type="PANTHER" id="PTHR24078">
    <property type="entry name" value="DNAJ HOMOLOG SUBFAMILY C MEMBER"/>
    <property type="match status" value="1"/>
</dbReference>
<keyword evidence="1" id="KW-0143">Chaperone</keyword>
<dbReference type="PANTHER" id="PTHR24078:SF553">
    <property type="entry name" value="DNAJ HOMOLOG SUBFAMILY B MEMBER 5"/>
    <property type="match status" value="1"/>
</dbReference>
<dbReference type="AlphaFoldDB" id="A0A0A9Z7D6"/>
<evidence type="ECO:0000313" key="4">
    <source>
        <dbReference type="EMBL" id="JAQ09037.1"/>
    </source>
</evidence>
<reference evidence="4" key="3">
    <citation type="journal article" date="2016" name="Gigascience">
        <title>De novo construction of an expanded transcriptome assembly for the western tarnished plant bug, Lygus hesperus.</title>
        <authorList>
            <person name="Tassone E.E."/>
            <person name="Geib S.M."/>
            <person name="Hall B."/>
            <person name="Fabrick J.A."/>
            <person name="Brent C.S."/>
            <person name="Hull J.J."/>
        </authorList>
    </citation>
    <scope>NUCLEOTIDE SEQUENCE</scope>
</reference>
<dbReference type="CDD" id="cd10747">
    <property type="entry name" value="DnaJ_C"/>
    <property type="match status" value="1"/>
</dbReference>
<dbReference type="EMBL" id="GBHO01002482">
    <property type="protein sequence ID" value="JAG41122.1"/>
    <property type="molecule type" value="Transcribed_RNA"/>
</dbReference>
<protein>
    <submittedName>
        <fullName evidence="4">DnaJ subfamily B member 5</fullName>
    </submittedName>
</protein>
<dbReference type="Gene3D" id="2.60.260.20">
    <property type="entry name" value="Urease metallochaperone UreE, N-terminal domain"/>
    <property type="match status" value="2"/>
</dbReference>
<reference evidence="3" key="2">
    <citation type="submission" date="2014-07" db="EMBL/GenBank/DDBJ databases">
        <authorList>
            <person name="Hull J."/>
        </authorList>
    </citation>
    <scope>NUCLEOTIDE SEQUENCE</scope>
</reference>
<organism evidence="3">
    <name type="scientific">Lygus hesperus</name>
    <name type="common">Western plant bug</name>
    <dbReference type="NCBI Taxonomy" id="30085"/>
    <lineage>
        <taxon>Eukaryota</taxon>
        <taxon>Metazoa</taxon>
        <taxon>Ecdysozoa</taxon>
        <taxon>Arthropoda</taxon>
        <taxon>Hexapoda</taxon>
        <taxon>Insecta</taxon>
        <taxon>Pterygota</taxon>
        <taxon>Neoptera</taxon>
        <taxon>Paraneoptera</taxon>
        <taxon>Hemiptera</taxon>
        <taxon>Heteroptera</taxon>
        <taxon>Panheteroptera</taxon>
        <taxon>Cimicomorpha</taxon>
        <taxon>Miridae</taxon>
        <taxon>Mirini</taxon>
        <taxon>Lygus</taxon>
    </lineage>
</organism>
<dbReference type="GO" id="GO:0051087">
    <property type="term" value="F:protein-folding chaperone binding"/>
    <property type="evidence" value="ECO:0007669"/>
    <property type="project" value="TreeGrafter"/>
</dbReference>
<dbReference type="Pfam" id="PF01556">
    <property type="entry name" value="DnaJ_C"/>
    <property type="match status" value="1"/>
</dbReference>
<evidence type="ECO:0000259" key="2">
    <source>
        <dbReference type="Pfam" id="PF01556"/>
    </source>
</evidence>
<accession>A0A0A9Z7D6</accession>